<dbReference type="EMBL" id="JBHSPB010000029">
    <property type="protein sequence ID" value="MFC5724522.1"/>
    <property type="molecule type" value="Genomic_DNA"/>
</dbReference>
<name>A0ABW0Z9I5_9ACTN</name>
<evidence type="ECO:0000256" key="1">
    <source>
        <dbReference type="SAM" id="MobiDB-lite"/>
    </source>
</evidence>
<feature type="region of interest" description="Disordered" evidence="1">
    <location>
        <begin position="386"/>
        <end position="409"/>
    </location>
</feature>
<reference evidence="3" key="1">
    <citation type="journal article" date="2019" name="Int. J. Syst. Evol. Microbiol.">
        <title>The Global Catalogue of Microorganisms (GCM) 10K type strain sequencing project: providing services to taxonomists for standard genome sequencing and annotation.</title>
        <authorList>
            <consortium name="The Broad Institute Genomics Platform"/>
            <consortium name="The Broad Institute Genome Sequencing Center for Infectious Disease"/>
            <person name="Wu L."/>
            <person name="Ma J."/>
        </authorList>
    </citation>
    <scope>NUCLEOTIDE SEQUENCE [LARGE SCALE GENOMIC DNA]</scope>
    <source>
        <strain evidence="3">CGMCC 4.7304</strain>
    </source>
</reference>
<proteinExistence type="predicted"/>
<organism evidence="2 3">
    <name type="scientific">Streptomyces gamaensis</name>
    <dbReference type="NCBI Taxonomy" id="1763542"/>
    <lineage>
        <taxon>Bacteria</taxon>
        <taxon>Bacillati</taxon>
        <taxon>Actinomycetota</taxon>
        <taxon>Actinomycetes</taxon>
        <taxon>Kitasatosporales</taxon>
        <taxon>Streptomycetaceae</taxon>
        <taxon>Streptomyces</taxon>
    </lineage>
</organism>
<evidence type="ECO:0000313" key="2">
    <source>
        <dbReference type="EMBL" id="MFC5724522.1"/>
    </source>
</evidence>
<accession>A0ABW0Z9I5</accession>
<dbReference type="Proteomes" id="UP001596083">
    <property type="component" value="Unassembled WGS sequence"/>
</dbReference>
<gene>
    <name evidence="2" type="ORF">ACFP1Z_30645</name>
</gene>
<keyword evidence="3" id="KW-1185">Reference proteome</keyword>
<protein>
    <submittedName>
        <fullName evidence="2">Uncharacterized protein</fullName>
    </submittedName>
</protein>
<evidence type="ECO:0000313" key="3">
    <source>
        <dbReference type="Proteomes" id="UP001596083"/>
    </source>
</evidence>
<comment type="caution">
    <text evidence="2">The sequence shown here is derived from an EMBL/GenBank/DDBJ whole genome shotgun (WGS) entry which is preliminary data.</text>
</comment>
<dbReference type="RefSeq" id="WP_390320983.1">
    <property type="nucleotide sequence ID" value="NZ_JBHSPB010000029.1"/>
</dbReference>
<sequence>MAVGILPAQGALAKWSRTEGAQSGQFGAGHWLSGTIEPSPSVVAEGNAKIAYKASVARSETWVGVYKKGASPDKDKRVGWRKAPDKSGSLSFPKLTAGEYDVHLLTVIDGKDYQQIAKPASLTVLSGTLSAAKPEFTPNESVKFNYTASQGRGSTWVGVYKRGVPVGSVRSLRDPAASATRGSVSASGLPEGTYDAYLIAHSDETYYIPLTGPVHFSVKDTKQADLSLSGTRVSGPSWKKDNGWGNVFTYTVTNPDTKHPADRTTLTVDLAGSFAKVQGSVDGGASCTASGTKLTCPVGAIPASGTRKATVKVKLKDDDLATPKLNATLTSAKRSAEHNTIPPERWSLPKPEVFGCTTKWTSRAGYWHWKLPDDYPPSMEAVVFNGETSRSQKEASRKPASVGSSDWMNAGGDQTYQTFFSVGTEMSQGSAQTHLYPGAFFNIVCHIL</sequence>